<dbReference type="SUPFAM" id="SSF110857">
    <property type="entry name" value="Gamma-glutamyl cyclotransferase-like"/>
    <property type="match status" value="1"/>
</dbReference>
<gene>
    <name evidence="2" type="ORF">OVN521_LOCUS29000</name>
</gene>
<dbReference type="InterPro" id="IPR013024">
    <property type="entry name" value="GGCT-like"/>
</dbReference>
<evidence type="ECO:0000259" key="1">
    <source>
        <dbReference type="Pfam" id="PF06094"/>
    </source>
</evidence>
<reference evidence="2" key="1">
    <citation type="submission" date="2021-02" db="EMBL/GenBank/DDBJ databases">
        <authorList>
            <person name="Nowell W R."/>
        </authorList>
    </citation>
    <scope>NUCLEOTIDE SEQUENCE</scope>
</reference>
<dbReference type="Gene3D" id="3.10.490.10">
    <property type="entry name" value="Gamma-glutamyl cyclotransferase-like"/>
    <property type="match status" value="1"/>
</dbReference>
<sequence>MTLTLITFQHVSVIDTVNDRESSQKSSTFIEKSLGKIMTTDINENIHCELLAAYGTLRDDDDSDLPWTRDFIKNIESVATGKVLGFQLFFNPSFKYGLGIFTGDPNDAIVVRLLSWPSKEQFHQKIRLADEIEGNDYERKLVEVLVEGGSKSAYIYAAKPALLNESWEKIPSGDWLQRNIKYETIQL</sequence>
<evidence type="ECO:0000313" key="3">
    <source>
        <dbReference type="Proteomes" id="UP000663866"/>
    </source>
</evidence>
<comment type="caution">
    <text evidence="2">The sequence shown here is derived from an EMBL/GenBank/DDBJ whole genome shotgun (WGS) entry which is preliminary data.</text>
</comment>
<dbReference type="Pfam" id="PF06094">
    <property type="entry name" value="GGACT"/>
    <property type="match status" value="1"/>
</dbReference>
<organism evidence="2 3">
    <name type="scientific">Rotaria magnacalcarata</name>
    <dbReference type="NCBI Taxonomy" id="392030"/>
    <lineage>
        <taxon>Eukaryota</taxon>
        <taxon>Metazoa</taxon>
        <taxon>Spiralia</taxon>
        <taxon>Gnathifera</taxon>
        <taxon>Rotifera</taxon>
        <taxon>Eurotatoria</taxon>
        <taxon>Bdelloidea</taxon>
        <taxon>Philodinida</taxon>
        <taxon>Philodinidae</taxon>
        <taxon>Rotaria</taxon>
    </lineage>
</organism>
<evidence type="ECO:0000313" key="2">
    <source>
        <dbReference type="EMBL" id="CAF4250608.1"/>
    </source>
</evidence>
<dbReference type="EMBL" id="CAJOBG010008730">
    <property type="protein sequence ID" value="CAF4250608.1"/>
    <property type="molecule type" value="Genomic_DNA"/>
</dbReference>
<proteinExistence type="predicted"/>
<keyword evidence="3" id="KW-1185">Reference proteome</keyword>
<dbReference type="InterPro" id="IPR009288">
    <property type="entry name" value="AIG2-like_dom"/>
</dbReference>
<dbReference type="Proteomes" id="UP000663866">
    <property type="component" value="Unassembled WGS sequence"/>
</dbReference>
<name>A0A820ELK7_9BILA</name>
<feature type="domain" description="Gamma-glutamylcyclotransferase AIG2-like" evidence="1">
    <location>
        <begin position="52"/>
        <end position="176"/>
    </location>
</feature>
<accession>A0A820ELK7</accession>
<dbReference type="CDD" id="cd06661">
    <property type="entry name" value="GGCT_like"/>
    <property type="match status" value="1"/>
</dbReference>
<dbReference type="AlphaFoldDB" id="A0A820ELK7"/>
<protein>
    <recommendedName>
        <fullName evidence="1">Gamma-glutamylcyclotransferase AIG2-like domain-containing protein</fullName>
    </recommendedName>
</protein>
<dbReference type="InterPro" id="IPR036568">
    <property type="entry name" value="GGCT-like_sf"/>
</dbReference>